<dbReference type="InterPro" id="IPR013057">
    <property type="entry name" value="AA_transpt_TM"/>
</dbReference>
<feature type="transmembrane region" description="Helical" evidence="8">
    <location>
        <begin position="379"/>
        <end position="404"/>
    </location>
</feature>
<dbReference type="GO" id="GO:0015179">
    <property type="term" value="F:L-amino acid transmembrane transporter activity"/>
    <property type="evidence" value="ECO:0007669"/>
    <property type="project" value="TreeGrafter"/>
</dbReference>
<dbReference type="Proteomes" id="UP000717996">
    <property type="component" value="Unassembled WGS sequence"/>
</dbReference>
<comment type="subcellular location">
    <subcellularLocation>
        <location evidence="1">Membrane</location>
        <topology evidence="1">Multi-pass membrane protein</topology>
    </subcellularLocation>
</comment>
<evidence type="ECO:0000313" key="11">
    <source>
        <dbReference type="Proteomes" id="UP000717996"/>
    </source>
</evidence>
<dbReference type="GO" id="GO:0016020">
    <property type="term" value="C:membrane"/>
    <property type="evidence" value="ECO:0007669"/>
    <property type="project" value="UniProtKB-SubCell"/>
</dbReference>
<evidence type="ECO:0000256" key="8">
    <source>
        <dbReference type="SAM" id="Phobius"/>
    </source>
</evidence>
<dbReference type="AlphaFoldDB" id="A0A9P6XVP6"/>
<evidence type="ECO:0000256" key="2">
    <source>
        <dbReference type="ARBA" id="ARBA00008066"/>
    </source>
</evidence>
<dbReference type="PANTHER" id="PTHR22950">
    <property type="entry name" value="AMINO ACID TRANSPORTER"/>
    <property type="match status" value="1"/>
</dbReference>
<evidence type="ECO:0000313" key="10">
    <source>
        <dbReference type="EMBL" id="KAG1533612.1"/>
    </source>
</evidence>
<keyword evidence="7 8" id="KW-0472">Membrane</keyword>
<gene>
    <name evidence="10" type="ORF">G6F51_012524</name>
</gene>
<evidence type="ECO:0000256" key="6">
    <source>
        <dbReference type="ARBA" id="ARBA00022989"/>
    </source>
</evidence>
<reference evidence="10" key="1">
    <citation type="journal article" date="2020" name="Microb. Genom.">
        <title>Genetic diversity of clinical and environmental Mucorales isolates obtained from an investigation of mucormycosis cases among solid organ transplant recipients.</title>
        <authorList>
            <person name="Nguyen M.H."/>
            <person name="Kaul D."/>
            <person name="Muto C."/>
            <person name="Cheng S.J."/>
            <person name="Richter R.A."/>
            <person name="Bruno V.M."/>
            <person name="Liu G."/>
            <person name="Beyhan S."/>
            <person name="Sundermann A.J."/>
            <person name="Mounaud S."/>
            <person name="Pasculle A.W."/>
            <person name="Nierman W.C."/>
            <person name="Driscoll E."/>
            <person name="Cumbie R."/>
            <person name="Clancy C.J."/>
            <person name="Dupont C.L."/>
        </authorList>
    </citation>
    <scope>NUCLEOTIDE SEQUENCE</scope>
    <source>
        <strain evidence="10">GL16</strain>
    </source>
</reference>
<evidence type="ECO:0000256" key="5">
    <source>
        <dbReference type="ARBA" id="ARBA00022970"/>
    </source>
</evidence>
<evidence type="ECO:0000256" key="7">
    <source>
        <dbReference type="ARBA" id="ARBA00023136"/>
    </source>
</evidence>
<feature type="transmembrane region" description="Helical" evidence="8">
    <location>
        <begin position="268"/>
        <end position="292"/>
    </location>
</feature>
<keyword evidence="3" id="KW-0813">Transport</keyword>
<feature type="transmembrane region" description="Helical" evidence="8">
    <location>
        <begin position="191"/>
        <end position="214"/>
    </location>
</feature>
<feature type="transmembrane region" description="Helical" evidence="8">
    <location>
        <begin position="58"/>
        <end position="88"/>
    </location>
</feature>
<feature type="transmembrane region" description="Helical" evidence="8">
    <location>
        <begin position="425"/>
        <end position="449"/>
    </location>
</feature>
<evidence type="ECO:0000259" key="9">
    <source>
        <dbReference type="Pfam" id="PF01490"/>
    </source>
</evidence>
<dbReference type="Pfam" id="PF01490">
    <property type="entry name" value="Aa_trans"/>
    <property type="match status" value="1"/>
</dbReference>
<evidence type="ECO:0000256" key="4">
    <source>
        <dbReference type="ARBA" id="ARBA00022692"/>
    </source>
</evidence>
<comment type="similarity">
    <text evidence="2">Belongs to the amino acid/polyamine transporter 2 family.</text>
</comment>
<feature type="transmembrane region" description="Helical" evidence="8">
    <location>
        <begin position="312"/>
        <end position="333"/>
    </location>
</feature>
<comment type="caution">
    <text evidence="10">The sequence shown here is derived from an EMBL/GenBank/DDBJ whole genome shotgun (WGS) entry which is preliminary data.</text>
</comment>
<evidence type="ECO:0000256" key="1">
    <source>
        <dbReference type="ARBA" id="ARBA00004141"/>
    </source>
</evidence>
<feature type="domain" description="Amino acid transporter transmembrane" evidence="9">
    <location>
        <begin position="34"/>
        <end position="411"/>
    </location>
</feature>
<dbReference type="EMBL" id="JAANIT010003742">
    <property type="protein sequence ID" value="KAG1533612.1"/>
    <property type="molecule type" value="Genomic_DNA"/>
</dbReference>
<feature type="transmembrane region" description="Helical" evidence="8">
    <location>
        <begin position="234"/>
        <end position="256"/>
    </location>
</feature>
<dbReference type="PANTHER" id="PTHR22950:SF458">
    <property type="entry name" value="SODIUM-COUPLED NEUTRAL AMINO ACID TRANSPORTER 11-RELATED"/>
    <property type="match status" value="1"/>
</dbReference>
<accession>A0A9P6XVP6</accession>
<keyword evidence="5" id="KW-0029">Amino-acid transport</keyword>
<feature type="transmembrane region" description="Helical" evidence="8">
    <location>
        <begin position="109"/>
        <end position="132"/>
    </location>
</feature>
<protein>
    <recommendedName>
        <fullName evidence="9">Amino acid transporter transmembrane domain-containing protein</fullName>
    </recommendedName>
</protein>
<dbReference type="OrthoDB" id="28208at2759"/>
<keyword evidence="6 8" id="KW-1133">Transmembrane helix</keyword>
<keyword evidence="4 8" id="KW-0812">Transmembrane</keyword>
<sequence>MTGDVEGVTGYGAIPNVVVQDADLLQSSKPGYGTRSVLDASLNIVNATVGSGVIGLPFALLLSGFTLGIVISIFVGLLTFVAIYSMIWTGQRSQLFNFPSLAEVAMGRFGYHMLNLMLFIQSAGCIISYFILVADTIPVLLGLYFPQYPLLADRQFVTVLVAIFVVSTDVDDNTMTNDHIKIFPLNLFRSIGALAKWSVFAVLLLPVMIFAVLIRAPVYAPDHDAPLFKIGKDPIGAMGIMSFAFVCTQVAFSNYLSQKNQSMSAWKLTSGLSTVMSWSISILFAVIGYLSFGQDVSSNIFSNFPADDNIVNIGRLSLGVSIILTVPMAFYPARDSVQKMIGFETADRQPTNIQHYTVTTILFTFFLICGIRVHSLGKVYSLVGGIASSFLAYIIPGLSYIAVFHPKWLKRPELLIEDDNKDIESIWWLDIASIILVGFGAIVMSFTALNAF</sequence>
<organism evidence="10 11">
    <name type="scientific">Rhizopus oryzae</name>
    <name type="common">Mucormycosis agent</name>
    <name type="synonym">Rhizopus arrhizus var. delemar</name>
    <dbReference type="NCBI Taxonomy" id="64495"/>
    <lineage>
        <taxon>Eukaryota</taxon>
        <taxon>Fungi</taxon>
        <taxon>Fungi incertae sedis</taxon>
        <taxon>Mucoromycota</taxon>
        <taxon>Mucoromycotina</taxon>
        <taxon>Mucoromycetes</taxon>
        <taxon>Mucorales</taxon>
        <taxon>Mucorineae</taxon>
        <taxon>Rhizopodaceae</taxon>
        <taxon>Rhizopus</taxon>
    </lineage>
</organism>
<feature type="transmembrane region" description="Helical" evidence="8">
    <location>
        <begin position="353"/>
        <end position="373"/>
    </location>
</feature>
<name>A0A9P6XVP6_RHIOR</name>
<proteinExistence type="inferred from homology"/>
<evidence type="ECO:0000256" key="3">
    <source>
        <dbReference type="ARBA" id="ARBA00022448"/>
    </source>
</evidence>